<protein>
    <recommendedName>
        <fullName evidence="3 10">Beta sliding clamp</fullName>
    </recommendedName>
</protein>
<comment type="function">
    <text evidence="10">Confers DNA tethering and processivity to DNA polymerases and other proteins. Acts as a clamp, forming a ring around DNA (a reaction catalyzed by the clamp-loading complex) which diffuses in an ATP-independent manner freely and bidirectionally along dsDNA. Initially characterized for its ability to contact the catalytic subunit of DNA polymerase III (Pol III), a complex, multichain enzyme responsible for most of the replicative synthesis in bacteria; Pol III exhibits 3'-5' exonuclease proofreading activity. The beta chain is required for initiation of replication as well as for processivity of DNA replication.</text>
</comment>
<keyword evidence="8 10" id="KW-0239">DNA-directed DNA polymerase</keyword>
<dbReference type="RefSeq" id="WP_097016826.1">
    <property type="nucleotide sequence ID" value="NZ_OBDZ01000004.1"/>
</dbReference>
<dbReference type="GO" id="GO:0006271">
    <property type="term" value="P:DNA strand elongation involved in DNA replication"/>
    <property type="evidence" value="ECO:0007669"/>
    <property type="project" value="TreeGrafter"/>
</dbReference>
<evidence type="ECO:0000256" key="1">
    <source>
        <dbReference type="ARBA" id="ARBA00004496"/>
    </source>
</evidence>
<keyword evidence="7 10" id="KW-0235">DNA replication</keyword>
<dbReference type="OrthoDB" id="8421503at2"/>
<dbReference type="InterPro" id="IPR022637">
    <property type="entry name" value="DNA_polIII_beta_cen"/>
</dbReference>
<dbReference type="Pfam" id="PF02767">
    <property type="entry name" value="DNA_pol3_beta_2"/>
    <property type="match status" value="1"/>
</dbReference>
<evidence type="ECO:0000259" key="13">
    <source>
        <dbReference type="Pfam" id="PF02768"/>
    </source>
</evidence>
<evidence type="ECO:0000259" key="11">
    <source>
        <dbReference type="Pfam" id="PF00712"/>
    </source>
</evidence>
<feature type="domain" description="DNA polymerase III beta sliding clamp N-terminal" evidence="11">
    <location>
        <begin position="1"/>
        <end position="120"/>
    </location>
</feature>
<name>A0A285G5U8_9FIRM</name>
<evidence type="ECO:0000256" key="5">
    <source>
        <dbReference type="ARBA" id="ARBA00022679"/>
    </source>
</evidence>
<keyword evidence="6 10" id="KW-0548">Nucleotidyltransferase</keyword>
<comment type="similarity">
    <text evidence="2 10">Belongs to the beta sliding clamp family.</text>
</comment>
<dbReference type="Proteomes" id="UP000219573">
    <property type="component" value="Unassembled WGS sequence"/>
</dbReference>
<dbReference type="Gene3D" id="3.10.150.10">
    <property type="entry name" value="DNA Polymerase III, subunit A, domain 2"/>
    <property type="match status" value="1"/>
</dbReference>
<accession>A0A285G5U8</accession>
<dbReference type="InterPro" id="IPR046938">
    <property type="entry name" value="DNA_clamp_sf"/>
</dbReference>
<comment type="subunit">
    <text evidence="10">Forms a ring-shaped head-to-tail homodimer around DNA.</text>
</comment>
<dbReference type="SUPFAM" id="SSF55979">
    <property type="entry name" value="DNA clamp"/>
    <property type="match status" value="3"/>
</dbReference>
<organism evidence="14 15">
    <name type="scientific">Orenia metallireducens</name>
    <dbReference type="NCBI Taxonomy" id="1413210"/>
    <lineage>
        <taxon>Bacteria</taxon>
        <taxon>Bacillati</taxon>
        <taxon>Bacillota</taxon>
        <taxon>Clostridia</taxon>
        <taxon>Halanaerobiales</taxon>
        <taxon>Halobacteroidaceae</taxon>
        <taxon>Orenia</taxon>
    </lineage>
</organism>
<dbReference type="CDD" id="cd00140">
    <property type="entry name" value="beta_clamp"/>
    <property type="match status" value="1"/>
</dbReference>
<keyword evidence="15" id="KW-1185">Reference proteome</keyword>
<dbReference type="STRING" id="1413210.U472_00685"/>
<dbReference type="AlphaFoldDB" id="A0A285G5U8"/>
<keyword evidence="4 10" id="KW-0963">Cytoplasm</keyword>
<dbReference type="Pfam" id="PF02768">
    <property type="entry name" value="DNA_pol3_beta_3"/>
    <property type="match status" value="1"/>
</dbReference>
<keyword evidence="5 10" id="KW-0808">Transferase</keyword>
<dbReference type="Gene3D" id="3.70.10.10">
    <property type="match status" value="1"/>
</dbReference>
<dbReference type="InterPro" id="IPR022634">
    <property type="entry name" value="DNA_polIII_beta_N"/>
</dbReference>
<evidence type="ECO:0000256" key="3">
    <source>
        <dbReference type="ARBA" id="ARBA00021035"/>
    </source>
</evidence>
<evidence type="ECO:0000313" key="14">
    <source>
        <dbReference type="EMBL" id="SNY17791.1"/>
    </source>
</evidence>
<dbReference type="GO" id="GO:0005737">
    <property type="term" value="C:cytoplasm"/>
    <property type="evidence" value="ECO:0007669"/>
    <property type="project" value="UniProtKB-SubCell"/>
</dbReference>
<proteinExistence type="inferred from homology"/>
<evidence type="ECO:0000256" key="10">
    <source>
        <dbReference type="PIRNR" id="PIRNR000804"/>
    </source>
</evidence>
<keyword evidence="9" id="KW-0238">DNA-binding</keyword>
<dbReference type="EMBL" id="OBDZ01000004">
    <property type="protein sequence ID" value="SNY17791.1"/>
    <property type="molecule type" value="Genomic_DNA"/>
</dbReference>
<dbReference type="SMART" id="SM00480">
    <property type="entry name" value="POL3Bc"/>
    <property type="match status" value="1"/>
</dbReference>
<dbReference type="PANTHER" id="PTHR30478:SF0">
    <property type="entry name" value="BETA SLIDING CLAMP"/>
    <property type="match status" value="1"/>
</dbReference>
<evidence type="ECO:0000256" key="7">
    <source>
        <dbReference type="ARBA" id="ARBA00022705"/>
    </source>
</evidence>
<evidence type="ECO:0000256" key="2">
    <source>
        <dbReference type="ARBA" id="ARBA00010752"/>
    </source>
</evidence>
<feature type="domain" description="DNA polymerase III beta sliding clamp C-terminal" evidence="13">
    <location>
        <begin position="246"/>
        <end position="366"/>
    </location>
</feature>
<dbReference type="Pfam" id="PF00712">
    <property type="entry name" value="DNA_pol3_beta"/>
    <property type="match status" value="1"/>
</dbReference>
<feature type="domain" description="DNA polymerase III beta sliding clamp central" evidence="12">
    <location>
        <begin position="131"/>
        <end position="244"/>
    </location>
</feature>
<evidence type="ECO:0000313" key="15">
    <source>
        <dbReference type="Proteomes" id="UP000219573"/>
    </source>
</evidence>
<evidence type="ECO:0000256" key="6">
    <source>
        <dbReference type="ARBA" id="ARBA00022695"/>
    </source>
</evidence>
<dbReference type="NCBIfam" id="TIGR00663">
    <property type="entry name" value="dnan"/>
    <property type="match status" value="1"/>
</dbReference>
<dbReference type="InterPro" id="IPR001001">
    <property type="entry name" value="DNA_polIII_beta"/>
</dbReference>
<evidence type="ECO:0000256" key="8">
    <source>
        <dbReference type="ARBA" id="ARBA00022932"/>
    </source>
</evidence>
<reference evidence="15" key="1">
    <citation type="submission" date="2017-09" db="EMBL/GenBank/DDBJ databases">
        <authorList>
            <person name="Varghese N."/>
            <person name="Submissions S."/>
        </authorList>
    </citation>
    <scope>NUCLEOTIDE SEQUENCE [LARGE SCALE GENOMIC DNA]</scope>
    <source>
        <strain evidence="15">MSL47</strain>
    </source>
</reference>
<dbReference type="GO" id="GO:0009360">
    <property type="term" value="C:DNA polymerase III complex"/>
    <property type="evidence" value="ECO:0007669"/>
    <property type="project" value="InterPro"/>
</dbReference>
<gene>
    <name evidence="14" type="ORF">SAMN06265827_104193</name>
</gene>
<comment type="subcellular location">
    <subcellularLocation>
        <location evidence="1 10">Cytoplasm</location>
    </subcellularLocation>
</comment>
<dbReference type="InterPro" id="IPR022635">
    <property type="entry name" value="DNA_polIII_beta_C"/>
</dbReference>
<evidence type="ECO:0000256" key="9">
    <source>
        <dbReference type="ARBA" id="ARBA00023125"/>
    </source>
</evidence>
<sequence length="368" mass="41362">MRIEISKKDFFEGIQTVNRAVSSKTTLPILSGILLKTEEDKIKLVATDLEIGIEFYVKANIIRDGAIVLPAKYFTSIVRELSDDQIILTADLSNNTAQIKCGQAQFNIHGSPSDEFPLLPKINSKTRFTMYQNILKEMINQVKFAISDDISKPFLTGGLLKFEEKNLLLVATDTYRLSYRRVSFDRKDIIGEEVIIPNKTLNEISKLLNDNEDLVEISITDNQILFKFSGVTIVSRLIDGQFPNYKQVIPKKNNTKAIINKVELLNSTKRASLLAKRDSNIIKINLQEDQLIITANVPEIGQAYERISISLTGQETEIAFNATYLMDCLKVITSEEVILELSGSLSPGVIKDSSGDEYIYIIMPVRSN</sequence>
<dbReference type="GO" id="GO:0003887">
    <property type="term" value="F:DNA-directed DNA polymerase activity"/>
    <property type="evidence" value="ECO:0007669"/>
    <property type="project" value="UniProtKB-UniRule"/>
</dbReference>
<evidence type="ECO:0000259" key="12">
    <source>
        <dbReference type="Pfam" id="PF02767"/>
    </source>
</evidence>
<dbReference type="PANTHER" id="PTHR30478">
    <property type="entry name" value="DNA POLYMERASE III SUBUNIT BETA"/>
    <property type="match status" value="1"/>
</dbReference>
<dbReference type="GO" id="GO:0008408">
    <property type="term" value="F:3'-5' exonuclease activity"/>
    <property type="evidence" value="ECO:0007669"/>
    <property type="project" value="InterPro"/>
</dbReference>
<dbReference type="GO" id="GO:0003677">
    <property type="term" value="F:DNA binding"/>
    <property type="evidence" value="ECO:0007669"/>
    <property type="project" value="UniProtKB-UniRule"/>
</dbReference>
<evidence type="ECO:0000256" key="4">
    <source>
        <dbReference type="ARBA" id="ARBA00022490"/>
    </source>
</evidence>
<dbReference type="PIRSF" id="PIRSF000804">
    <property type="entry name" value="DNA_pol_III_b"/>
    <property type="match status" value="1"/>
</dbReference>